<dbReference type="InterPro" id="IPR015914">
    <property type="entry name" value="PAPs_N"/>
</dbReference>
<keyword evidence="4" id="KW-0472">Membrane</keyword>
<dbReference type="InterPro" id="IPR004843">
    <property type="entry name" value="Calcineurin-like_PHP"/>
</dbReference>
<comment type="catalytic activity">
    <reaction evidence="3">
        <text>a phosphate monoester + H2O = an alcohol + phosphate</text>
        <dbReference type="Rhea" id="RHEA:15017"/>
        <dbReference type="ChEBI" id="CHEBI:15377"/>
        <dbReference type="ChEBI" id="CHEBI:30879"/>
        <dbReference type="ChEBI" id="CHEBI:43474"/>
        <dbReference type="ChEBI" id="CHEBI:67140"/>
        <dbReference type="EC" id="3.1.3.2"/>
    </reaction>
</comment>
<proteinExistence type="inferred from homology"/>
<dbReference type="PANTHER" id="PTHR45867">
    <property type="entry name" value="PURPLE ACID PHOSPHATASE"/>
    <property type="match status" value="1"/>
</dbReference>
<dbReference type="InterPro" id="IPR041792">
    <property type="entry name" value="MPP_PAP"/>
</dbReference>
<dbReference type="Pfam" id="PF00149">
    <property type="entry name" value="Metallophos"/>
    <property type="match status" value="1"/>
</dbReference>
<dbReference type="Gene3D" id="2.60.40.380">
    <property type="entry name" value="Purple acid phosphatase-like, N-terminal"/>
    <property type="match status" value="1"/>
</dbReference>
<keyword evidence="4" id="KW-0812">Transmembrane</keyword>
<keyword evidence="8" id="KW-1185">Reference proteome</keyword>
<feature type="domain" description="Purple acid phosphatase N-terminal" evidence="7">
    <location>
        <begin position="71"/>
        <end position="166"/>
    </location>
</feature>
<dbReference type="Pfam" id="PF14008">
    <property type="entry name" value="Metallophos_C"/>
    <property type="match status" value="1"/>
</dbReference>
<dbReference type="SUPFAM" id="SSF49363">
    <property type="entry name" value="Purple acid phosphatase, N-terminal domain"/>
    <property type="match status" value="1"/>
</dbReference>
<dbReference type="STRING" id="131310.A0A0N4Z3J1"/>
<evidence type="ECO:0000256" key="2">
    <source>
        <dbReference type="ARBA" id="ARBA00023180"/>
    </source>
</evidence>
<dbReference type="Gene3D" id="3.60.21.10">
    <property type="match status" value="1"/>
</dbReference>
<dbReference type="SUPFAM" id="SSF56300">
    <property type="entry name" value="Metallo-dependent phosphatases"/>
    <property type="match status" value="1"/>
</dbReference>
<dbReference type="InterPro" id="IPR008963">
    <property type="entry name" value="Purple_acid_Pase-like_N"/>
</dbReference>
<evidence type="ECO:0000259" key="6">
    <source>
        <dbReference type="Pfam" id="PF14008"/>
    </source>
</evidence>
<accession>A0A0N4Z3J1</accession>
<protein>
    <recommendedName>
        <fullName evidence="3">Purple acid phosphatase</fullName>
        <ecNumber evidence="3">3.1.3.2</ecNumber>
    </recommendedName>
</protein>
<evidence type="ECO:0000256" key="1">
    <source>
        <dbReference type="ARBA" id="ARBA00022729"/>
    </source>
</evidence>
<dbReference type="AlphaFoldDB" id="A0A0N4Z3J1"/>
<evidence type="ECO:0000259" key="5">
    <source>
        <dbReference type="Pfam" id="PF00149"/>
    </source>
</evidence>
<feature type="domain" description="Purple acid phosphatase C-terminal" evidence="6">
    <location>
        <begin position="410"/>
        <end position="475"/>
    </location>
</feature>
<dbReference type="EC" id="3.1.3.2" evidence="3"/>
<evidence type="ECO:0000313" key="8">
    <source>
        <dbReference type="Proteomes" id="UP000038045"/>
    </source>
</evidence>
<evidence type="ECO:0000256" key="3">
    <source>
        <dbReference type="RuleBase" id="RU361203"/>
    </source>
</evidence>
<feature type="transmembrane region" description="Helical" evidence="4">
    <location>
        <begin position="36"/>
        <end position="58"/>
    </location>
</feature>
<dbReference type="CDD" id="cd00839">
    <property type="entry name" value="MPP_PAPs"/>
    <property type="match status" value="1"/>
</dbReference>
<dbReference type="WBParaSite" id="PTRK_0000148700.1">
    <property type="protein sequence ID" value="PTRK_0000148700.1"/>
    <property type="gene ID" value="PTRK_0000148700"/>
</dbReference>
<keyword evidence="3" id="KW-0378">Hydrolase</keyword>
<keyword evidence="1" id="KW-0732">Signal</keyword>
<evidence type="ECO:0000313" key="9">
    <source>
        <dbReference type="WBParaSite" id="PTRK_0000148700.1"/>
    </source>
</evidence>
<dbReference type="GO" id="GO:0046872">
    <property type="term" value="F:metal ion binding"/>
    <property type="evidence" value="ECO:0007669"/>
    <property type="project" value="InterPro"/>
</dbReference>
<dbReference type="Proteomes" id="UP000038045">
    <property type="component" value="Unplaced"/>
</dbReference>
<keyword evidence="4" id="KW-1133">Transmembrane helix</keyword>
<name>A0A0N4Z3J1_PARTI</name>
<feature type="domain" description="Calcineurin-like phosphoesterase" evidence="5">
    <location>
        <begin position="198"/>
        <end position="386"/>
    </location>
</feature>
<organism evidence="8 9">
    <name type="scientific">Parastrongyloides trichosuri</name>
    <name type="common">Possum-specific nematode worm</name>
    <dbReference type="NCBI Taxonomy" id="131310"/>
    <lineage>
        <taxon>Eukaryota</taxon>
        <taxon>Metazoa</taxon>
        <taxon>Ecdysozoa</taxon>
        <taxon>Nematoda</taxon>
        <taxon>Chromadorea</taxon>
        <taxon>Rhabditida</taxon>
        <taxon>Tylenchina</taxon>
        <taxon>Panagrolaimomorpha</taxon>
        <taxon>Strongyloidoidea</taxon>
        <taxon>Strongyloididae</taxon>
        <taxon>Parastrongyloides</taxon>
    </lineage>
</organism>
<dbReference type="Pfam" id="PF16656">
    <property type="entry name" value="Pur_ac_phosph_N"/>
    <property type="match status" value="1"/>
</dbReference>
<evidence type="ECO:0000256" key="4">
    <source>
        <dbReference type="SAM" id="Phobius"/>
    </source>
</evidence>
<reference evidence="9" key="1">
    <citation type="submission" date="2017-02" db="UniProtKB">
        <authorList>
            <consortium name="WormBaseParasite"/>
        </authorList>
    </citation>
    <scope>IDENTIFICATION</scope>
</reference>
<evidence type="ECO:0000259" key="7">
    <source>
        <dbReference type="Pfam" id="PF16656"/>
    </source>
</evidence>
<dbReference type="GO" id="GO:0003993">
    <property type="term" value="F:acid phosphatase activity"/>
    <property type="evidence" value="ECO:0007669"/>
    <property type="project" value="UniProtKB-EC"/>
</dbReference>
<sequence length="521" mass="62140">MEENLPHSLHDSIKEIRRKHNLHDESSDESSHQKTLCIATLIVVIIFVTLCAMGYFLFEIAKKIKISNKHQHIHLSLTKNPQEMVITWTTYYDYHEFGYEPNVIYGKDRENIKDTVYGKSNIFKDAKRKFILFVHIVKLTNLDYNTTYYYQVGDSDTYSQIFHFSTFPSSNNYDVKFCVIGNMDSTGMHILNSTYYAIKSKECQLIIHVGDFSYKTLNEKELHGDNLMHKIQYLSAYVPYMIIPGHEDIEDDDFLFYNKIFYMPYDNQRISDIDHFYSFNIGFITFIGLSSEVYEYSSSYGCQPIIRQIRWLENELKEALFNRRERPWIISYFHRPIYCLFKSGKERCIDGENVLLRKGYKNIPGFENYFHNYNVDLIFYGHAHAYQRNYPIYNRTVYRYGDNIYYNPPAPTYILSGIGNCDDCSIDTYYKRIENSSPFEAKRSFEVGYTQVHVMNHTHIFIKYINTKFNKIEDSFWIVKDSYVNHSYSLTKEYIPFNDNLTIFEEMKKLYCKEPLYKRDR</sequence>
<dbReference type="InterPro" id="IPR029052">
    <property type="entry name" value="Metallo-depent_PP-like"/>
</dbReference>
<dbReference type="InterPro" id="IPR025733">
    <property type="entry name" value="PAPs_C"/>
</dbReference>
<keyword evidence="2" id="KW-0325">Glycoprotein</keyword>
<comment type="similarity">
    <text evidence="3">Belongs to the metallophosphoesterase superfamily. Purple acid phosphatase family.</text>
</comment>